<dbReference type="GeneID" id="26517846"/>
<reference evidence="1 2" key="1">
    <citation type="journal article" date="2015" name="J. Virol.">
        <title>Sinorhizobium meliloti Phage ?M9 Defines a New Group of T4 Superfamily Phages with Unusual Genomic Features but a Common T=16 Capsid.</title>
        <authorList>
            <person name="Johnson M.C."/>
            <person name="Tatum K.B."/>
            <person name="Lynn J.S."/>
            <person name="Brewer T.E."/>
            <person name="Lu S."/>
            <person name="Washburn B.K."/>
            <person name="Stroupe M.E."/>
            <person name="Jones K.M."/>
        </authorList>
    </citation>
    <scope>NUCLEOTIDE SEQUENCE [LARGE SCALE GENOMIC DNA]</scope>
</reference>
<dbReference type="Proteomes" id="UP000033804">
    <property type="component" value="Segment"/>
</dbReference>
<dbReference type="KEGG" id="vg:26517846"/>
<gene>
    <name evidence="1" type="ORF">Sm_phiM9_166</name>
</gene>
<keyword evidence="2" id="KW-1185">Reference proteome</keyword>
<reference evidence="2" key="2">
    <citation type="submission" date="2015-03" db="EMBL/GenBank/DDBJ databases">
        <title>The genome and structure of Sinorhizobium meliloti phage phiM9.</title>
        <authorList>
            <person name="Johnson M.C."/>
            <person name="Tatum K.B."/>
            <person name="Lynn J.S."/>
            <person name="Brewer T.E."/>
            <person name="Washburn B.K."/>
            <person name="Stroupe M.E."/>
            <person name="Jones K.M."/>
        </authorList>
    </citation>
    <scope>NUCLEOTIDE SEQUENCE [LARGE SCALE GENOMIC DNA]</scope>
</reference>
<evidence type="ECO:0000313" key="2">
    <source>
        <dbReference type="Proteomes" id="UP000033804"/>
    </source>
</evidence>
<organism evidence="1 2">
    <name type="scientific">Sinorhizobium phage phiM9</name>
    <dbReference type="NCBI Taxonomy" id="1636182"/>
    <lineage>
        <taxon>Viruses</taxon>
        <taxon>Duplodnaviria</taxon>
        <taxon>Heunggongvirae</taxon>
        <taxon>Uroviricota</taxon>
        <taxon>Caudoviricetes</taxon>
        <taxon>Pootjesviridae</taxon>
        <taxon>Emnonavirus</taxon>
        <taxon>Emnonavirus phiM9</taxon>
    </lineage>
</organism>
<accession>A0A0F6THK2</accession>
<dbReference type="EMBL" id="KP881232">
    <property type="protein sequence ID" value="AKE44794.1"/>
    <property type="molecule type" value="Genomic_DNA"/>
</dbReference>
<protein>
    <submittedName>
        <fullName evidence="1">Uncharacterized protein</fullName>
    </submittedName>
</protein>
<dbReference type="RefSeq" id="YP_009189548.1">
    <property type="nucleotide sequence ID" value="NC_028676.1"/>
</dbReference>
<sequence>MDLSVITVWLVLSFGHGNQIEKMSSVSECMNNVKGFQIYEKNRGSFEVPELWHAKCMVFRRGDYGNVEVQLIEN</sequence>
<evidence type="ECO:0000313" key="1">
    <source>
        <dbReference type="EMBL" id="AKE44794.1"/>
    </source>
</evidence>
<name>A0A0F6THK2_9CAUD</name>
<proteinExistence type="predicted"/>